<dbReference type="AlphaFoldDB" id="A0AAN9JXI8"/>
<evidence type="ECO:0000256" key="1">
    <source>
        <dbReference type="SAM" id="SignalP"/>
    </source>
</evidence>
<evidence type="ECO:0000313" key="3">
    <source>
        <dbReference type="Proteomes" id="UP001367508"/>
    </source>
</evidence>
<gene>
    <name evidence="2" type="ORF">VNO77_44147</name>
</gene>
<dbReference type="EMBL" id="JAYMYQ010000011">
    <property type="protein sequence ID" value="KAK7306221.1"/>
    <property type="molecule type" value="Genomic_DNA"/>
</dbReference>
<comment type="caution">
    <text evidence="2">The sequence shown here is derived from an EMBL/GenBank/DDBJ whole genome shotgun (WGS) entry which is preliminary data.</text>
</comment>
<reference evidence="2 3" key="1">
    <citation type="submission" date="2024-01" db="EMBL/GenBank/DDBJ databases">
        <title>The genomes of 5 underutilized Papilionoideae crops provide insights into root nodulation and disease resistanc.</title>
        <authorList>
            <person name="Jiang F."/>
        </authorList>
    </citation>
    <scope>NUCLEOTIDE SEQUENCE [LARGE SCALE GENOMIC DNA]</scope>
    <source>
        <strain evidence="2">LVBAO_FW01</strain>
        <tissue evidence="2">Leaves</tissue>
    </source>
</reference>
<dbReference type="Proteomes" id="UP001367508">
    <property type="component" value="Unassembled WGS sequence"/>
</dbReference>
<feature type="chain" id="PRO_5042924951" evidence="1">
    <location>
        <begin position="19"/>
        <end position="234"/>
    </location>
</feature>
<organism evidence="2 3">
    <name type="scientific">Canavalia gladiata</name>
    <name type="common">Sword bean</name>
    <name type="synonym">Dolichos gladiatus</name>
    <dbReference type="NCBI Taxonomy" id="3824"/>
    <lineage>
        <taxon>Eukaryota</taxon>
        <taxon>Viridiplantae</taxon>
        <taxon>Streptophyta</taxon>
        <taxon>Embryophyta</taxon>
        <taxon>Tracheophyta</taxon>
        <taxon>Spermatophyta</taxon>
        <taxon>Magnoliopsida</taxon>
        <taxon>eudicotyledons</taxon>
        <taxon>Gunneridae</taxon>
        <taxon>Pentapetalae</taxon>
        <taxon>rosids</taxon>
        <taxon>fabids</taxon>
        <taxon>Fabales</taxon>
        <taxon>Fabaceae</taxon>
        <taxon>Papilionoideae</taxon>
        <taxon>50 kb inversion clade</taxon>
        <taxon>NPAAA clade</taxon>
        <taxon>indigoferoid/millettioid clade</taxon>
        <taxon>Phaseoleae</taxon>
        <taxon>Canavalia</taxon>
    </lineage>
</organism>
<accession>A0AAN9JXI8</accession>
<sequence length="234" mass="26323">MGLYLAPCFVFFLVPTFSKLARIGKEFGRLEMRKGVVMSDPSVMSRFSDFILASGLIKPPSGIRFSKVSMGVKHQLVAPFAVGMIKEVILGEQSAFFPGRNCCLNGERSMLRGVRMVVGNGAAIRFWRDICEGIIQWRIQWRRKLLMVVGKGELMRNDLPDKWVLEDDGEGYRLIMMGRIEISSDYGGGNAPMKLNLAKRGVDSGVIHVHYVLVDEDELHLLILIWCGVRSQDQ</sequence>
<proteinExistence type="predicted"/>
<evidence type="ECO:0000313" key="2">
    <source>
        <dbReference type="EMBL" id="KAK7306221.1"/>
    </source>
</evidence>
<keyword evidence="1" id="KW-0732">Signal</keyword>
<protein>
    <submittedName>
        <fullName evidence="2">Uncharacterized protein</fullName>
    </submittedName>
</protein>
<keyword evidence="3" id="KW-1185">Reference proteome</keyword>
<feature type="signal peptide" evidence="1">
    <location>
        <begin position="1"/>
        <end position="18"/>
    </location>
</feature>
<name>A0AAN9JXI8_CANGL</name>